<protein>
    <submittedName>
        <fullName evidence="2">Uncharacterized protein</fullName>
    </submittedName>
</protein>
<evidence type="ECO:0000313" key="2">
    <source>
        <dbReference type="EMBL" id="KAF9730059.1"/>
    </source>
</evidence>
<feature type="compositionally biased region" description="Polar residues" evidence="1">
    <location>
        <begin position="1"/>
        <end position="10"/>
    </location>
</feature>
<feature type="region of interest" description="Disordered" evidence="1">
    <location>
        <begin position="1"/>
        <end position="112"/>
    </location>
</feature>
<evidence type="ECO:0000313" key="3">
    <source>
        <dbReference type="Proteomes" id="UP000756921"/>
    </source>
</evidence>
<dbReference type="Proteomes" id="UP000756921">
    <property type="component" value="Unassembled WGS sequence"/>
</dbReference>
<dbReference type="EMBL" id="WJXW01000015">
    <property type="protein sequence ID" value="KAF9730059.1"/>
    <property type="molecule type" value="Genomic_DNA"/>
</dbReference>
<comment type="caution">
    <text evidence="2">The sequence shown here is derived from an EMBL/GenBank/DDBJ whole genome shotgun (WGS) entry which is preliminary data.</text>
</comment>
<organism evidence="2 3">
    <name type="scientific">Paraphaeosphaeria minitans</name>
    <dbReference type="NCBI Taxonomy" id="565426"/>
    <lineage>
        <taxon>Eukaryota</taxon>
        <taxon>Fungi</taxon>
        <taxon>Dikarya</taxon>
        <taxon>Ascomycota</taxon>
        <taxon>Pezizomycotina</taxon>
        <taxon>Dothideomycetes</taxon>
        <taxon>Pleosporomycetidae</taxon>
        <taxon>Pleosporales</taxon>
        <taxon>Massarineae</taxon>
        <taxon>Didymosphaeriaceae</taxon>
        <taxon>Paraphaeosphaeria</taxon>
    </lineage>
</organism>
<keyword evidence="3" id="KW-1185">Reference proteome</keyword>
<feature type="compositionally biased region" description="Basic residues" evidence="1">
    <location>
        <begin position="100"/>
        <end position="112"/>
    </location>
</feature>
<reference evidence="2" key="1">
    <citation type="journal article" date="2020" name="Mol. Plant Microbe Interact.">
        <title>Genome Sequence of the Biocontrol Agent Coniothyrium minitans strain Conio (IMI 134523).</title>
        <authorList>
            <person name="Patel D."/>
            <person name="Shittu T.A."/>
            <person name="Baroncelli R."/>
            <person name="Muthumeenakshi S."/>
            <person name="Osborne T.H."/>
            <person name="Janganan T.K."/>
            <person name="Sreenivasaprasad S."/>
        </authorList>
    </citation>
    <scope>NUCLEOTIDE SEQUENCE</scope>
    <source>
        <strain evidence="2">Conio</strain>
    </source>
</reference>
<feature type="compositionally biased region" description="Basic and acidic residues" evidence="1">
    <location>
        <begin position="14"/>
        <end position="46"/>
    </location>
</feature>
<name>A0A9P6KL30_9PLEO</name>
<gene>
    <name evidence="2" type="ORF">PMIN01_11992</name>
</gene>
<dbReference type="AlphaFoldDB" id="A0A9P6KL30"/>
<sequence length="112" mass="12731">MEARRASQQLKARLLHERRVARSTAREARARQRADKAIQKRLDQQARRARKQHQQSIKIARSAPKKPSTPRKQVIRPTQALSGAADLDEVASSASTPSTRRGRLIKTPSRYK</sequence>
<proteinExistence type="predicted"/>
<evidence type="ECO:0000256" key="1">
    <source>
        <dbReference type="SAM" id="MobiDB-lite"/>
    </source>
</evidence>
<accession>A0A9P6KL30</accession>